<feature type="non-terminal residue" evidence="2">
    <location>
        <position position="98"/>
    </location>
</feature>
<name>B9TPW9_RICCO</name>
<dbReference type="InterPro" id="IPR053148">
    <property type="entry name" value="PD-DEXK-like_domain"/>
</dbReference>
<proteinExistence type="predicted"/>
<feature type="domain" description="YhcG N-terminal" evidence="1">
    <location>
        <begin position="18"/>
        <end position="97"/>
    </location>
</feature>
<dbReference type="Proteomes" id="UP000008311">
    <property type="component" value="Unassembled WGS sequence"/>
</dbReference>
<evidence type="ECO:0000313" key="3">
    <source>
        <dbReference type="Proteomes" id="UP000008311"/>
    </source>
</evidence>
<gene>
    <name evidence="2" type="ORF">RCOM_2021230</name>
</gene>
<sequence>MTDVILPEGEYSNTLSDVVALLEEGRQAAARSINALMTATYWLIGRRIVESEQGGRGRAAYGQALLQRLSADLTRQFGWGFGADNLELMRLFYQSYPP</sequence>
<accession>B9TPW9</accession>
<reference evidence="3" key="1">
    <citation type="journal article" date="2010" name="Nat. Biotechnol.">
        <title>Draft genome sequence of the oilseed species Ricinus communis.</title>
        <authorList>
            <person name="Chan A.P."/>
            <person name="Crabtree J."/>
            <person name="Zhao Q."/>
            <person name="Lorenzi H."/>
            <person name="Orvis J."/>
            <person name="Puiu D."/>
            <person name="Melake-Berhan A."/>
            <person name="Jones K.M."/>
            <person name="Redman J."/>
            <person name="Chen G."/>
            <person name="Cahoon E.B."/>
            <person name="Gedil M."/>
            <person name="Stanke M."/>
            <person name="Haas B.J."/>
            <person name="Wortman J.R."/>
            <person name="Fraser-Liggett C.M."/>
            <person name="Ravel J."/>
            <person name="Rabinowicz P.D."/>
        </authorList>
    </citation>
    <scope>NUCLEOTIDE SEQUENCE [LARGE SCALE GENOMIC DNA]</scope>
    <source>
        <strain evidence="3">cv. Hale</strain>
    </source>
</reference>
<dbReference type="InterPro" id="IPR041527">
    <property type="entry name" value="YhcG_N"/>
</dbReference>
<dbReference type="AlphaFoldDB" id="B9TPW9"/>
<evidence type="ECO:0000313" key="2">
    <source>
        <dbReference type="EMBL" id="EEF22094.1"/>
    </source>
</evidence>
<dbReference type="InParanoid" id="B9TPW9"/>
<evidence type="ECO:0000259" key="1">
    <source>
        <dbReference type="Pfam" id="PF17761"/>
    </source>
</evidence>
<dbReference type="PANTHER" id="PTHR30547:SF5">
    <property type="entry name" value="NUCLEASE YHCG-RELATED"/>
    <property type="match status" value="1"/>
</dbReference>
<dbReference type="Pfam" id="PF17761">
    <property type="entry name" value="DUF1016_N"/>
    <property type="match status" value="1"/>
</dbReference>
<dbReference type="PANTHER" id="PTHR30547">
    <property type="entry name" value="UNCHARACTERIZED PROTEIN YHCG-RELATED"/>
    <property type="match status" value="1"/>
</dbReference>
<organism evidence="2 3">
    <name type="scientific">Ricinus communis</name>
    <name type="common">Castor bean</name>
    <dbReference type="NCBI Taxonomy" id="3988"/>
    <lineage>
        <taxon>Eukaryota</taxon>
        <taxon>Viridiplantae</taxon>
        <taxon>Streptophyta</taxon>
        <taxon>Embryophyta</taxon>
        <taxon>Tracheophyta</taxon>
        <taxon>Spermatophyta</taxon>
        <taxon>Magnoliopsida</taxon>
        <taxon>eudicotyledons</taxon>
        <taxon>Gunneridae</taxon>
        <taxon>Pentapetalae</taxon>
        <taxon>rosids</taxon>
        <taxon>fabids</taxon>
        <taxon>Malpighiales</taxon>
        <taxon>Euphorbiaceae</taxon>
        <taxon>Acalyphoideae</taxon>
        <taxon>Acalypheae</taxon>
        <taxon>Ricinus</taxon>
    </lineage>
</organism>
<dbReference type="EMBL" id="EQ997175">
    <property type="protein sequence ID" value="EEF22094.1"/>
    <property type="molecule type" value="Genomic_DNA"/>
</dbReference>
<protein>
    <recommendedName>
        <fullName evidence="1">YhcG N-terminal domain-containing protein</fullName>
    </recommendedName>
</protein>
<keyword evidence="3" id="KW-1185">Reference proteome</keyword>